<evidence type="ECO:0000313" key="2">
    <source>
        <dbReference type="EMBL" id="PWV70704.1"/>
    </source>
</evidence>
<dbReference type="InterPro" id="IPR014710">
    <property type="entry name" value="RmlC-like_jellyroll"/>
</dbReference>
<keyword evidence="3" id="KW-1185">Reference proteome</keyword>
<evidence type="ECO:0000313" key="3">
    <source>
        <dbReference type="Proteomes" id="UP000246410"/>
    </source>
</evidence>
<evidence type="ECO:0000259" key="1">
    <source>
        <dbReference type="Pfam" id="PF07883"/>
    </source>
</evidence>
<sequence>MTPIDLFDRALRFEPGGAVSAGERRMAAGSGGWQLTAFHVETAADVHADHWEMHPTGDEAVCCLRGALRLCLRSDTPGEPDEIVALSAGAACVVPRGRWHRIELDGPADLMSIGLREGTRQQPV</sequence>
<accession>A0A317N6J9</accession>
<dbReference type="RefSeq" id="WP_110040444.1">
    <property type="nucleotide sequence ID" value="NZ_QGTL01000012.1"/>
</dbReference>
<dbReference type="SUPFAM" id="SSF51182">
    <property type="entry name" value="RmlC-like cupins"/>
    <property type="match status" value="1"/>
</dbReference>
<protein>
    <recommendedName>
        <fullName evidence="1">Cupin type-2 domain-containing protein</fullName>
    </recommendedName>
</protein>
<dbReference type="InterPro" id="IPR013096">
    <property type="entry name" value="Cupin_2"/>
</dbReference>
<comment type="caution">
    <text evidence="2">The sequence shown here is derived from an EMBL/GenBank/DDBJ whole genome shotgun (WGS) entry which is preliminary data.</text>
</comment>
<organism evidence="2 3">
    <name type="scientific">Nocardia neocaledoniensis</name>
    <dbReference type="NCBI Taxonomy" id="236511"/>
    <lineage>
        <taxon>Bacteria</taxon>
        <taxon>Bacillati</taxon>
        <taxon>Actinomycetota</taxon>
        <taxon>Actinomycetes</taxon>
        <taxon>Mycobacteriales</taxon>
        <taxon>Nocardiaceae</taxon>
        <taxon>Nocardia</taxon>
    </lineage>
</organism>
<dbReference type="AlphaFoldDB" id="A0A317N6J9"/>
<proteinExistence type="predicted"/>
<dbReference type="InterPro" id="IPR011051">
    <property type="entry name" value="RmlC_Cupin_sf"/>
</dbReference>
<name>A0A317N6J9_9NOCA</name>
<feature type="domain" description="Cupin type-2" evidence="1">
    <location>
        <begin position="49"/>
        <end position="113"/>
    </location>
</feature>
<dbReference type="Pfam" id="PF07883">
    <property type="entry name" value="Cupin_2"/>
    <property type="match status" value="1"/>
</dbReference>
<reference evidence="2 3" key="1">
    <citation type="submission" date="2018-05" db="EMBL/GenBank/DDBJ databases">
        <title>Genomic Encyclopedia of Type Strains, Phase IV (KMG-IV): sequencing the most valuable type-strain genomes for metagenomic binning, comparative biology and taxonomic classification.</title>
        <authorList>
            <person name="Goeker M."/>
        </authorList>
    </citation>
    <scope>NUCLEOTIDE SEQUENCE [LARGE SCALE GENOMIC DNA]</scope>
    <source>
        <strain evidence="2 3">DSM 44717</strain>
    </source>
</reference>
<dbReference type="Proteomes" id="UP000246410">
    <property type="component" value="Unassembled WGS sequence"/>
</dbReference>
<gene>
    <name evidence="2" type="ORF">DFR69_112124</name>
</gene>
<dbReference type="EMBL" id="QGTL01000012">
    <property type="protein sequence ID" value="PWV70704.1"/>
    <property type="molecule type" value="Genomic_DNA"/>
</dbReference>
<dbReference type="Gene3D" id="2.60.120.10">
    <property type="entry name" value="Jelly Rolls"/>
    <property type="match status" value="1"/>
</dbReference>